<dbReference type="EMBL" id="SMKO01000173">
    <property type="protein sequence ID" value="TDC95292.1"/>
    <property type="molecule type" value="Genomic_DNA"/>
</dbReference>
<evidence type="ECO:0000256" key="1">
    <source>
        <dbReference type="ARBA" id="ARBA00022598"/>
    </source>
</evidence>
<dbReference type="SUPFAM" id="SSF55931">
    <property type="entry name" value="Glutamine synthetase/guanido kinase"/>
    <property type="match status" value="1"/>
</dbReference>
<dbReference type="InterPro" id="IPR050141">
    <property type="entry name" value="GCL_type2/YbdK_subfam"/>
</dbReference>
<reference evidence="7 8" key="1">
    <citation type="submission" date="2019-03" db="EMBL/GenBank/DDBJ databases">
        <title>Draft genome sequences of novel Actinobacteria.</title>
        <authorList>
            <person name="Sahin N."/>
            <person name="Ay H."/>
            <person name="Saygin H."/>
        </authorList>
    </citation>
    <scope>NUCLEOTIDE SEQUENCE [LARGE SCALE GENOMIC DNA]</scope>
    <source>
        <strain evidence="7 8">KC310</strain>
    </source>
</reference>
<evidence type="ECO:0000313" key="7">
    <source>
        <dbReference type="EMBL" id="TDC95292.1"/>
    </source>
</evidence>
<comment type="catalytic activity">
    <reaction evidence="4 5">
        <text>L-cysteine + L-glutamate + ATP = gamma-L-glutamyl-L-cysteine + ADP + phosphate + H(+)</text>
        <dbReference type="Rhea" id="RHEA:13285"/>
        <dbReference type="ChEBI" id="CHEBI:15378"/>
        <dbReference type="ChEBI" id="CHEBI:29985"/>
        <dbReference type="ChEBI" id="CHEBI:30616"/>
        <dbReference type="ChEBI" id="CHEBI:35235"/>
        <dbReference type="ChEBI" id="CHEBI:43474"/>
        <dbReference type="ChEBI" id="CHEBI:58173"/>
        <dbReference type="ChEBI" id="CHEBI:456216"/>
        <dbReference type="EC" id="6.3.2.2"/>
    </reaction>
</comment>
<dbReference type="Gene3D" id="3.30.590.20">
    <property type="match status" value="1"/>
</dbReference>
<dbReference type="Pfam" id="PF04107">
    <property type="entry name" value="GCS2"/>
    <property type="match status" value="1"/>
</dbReference>
<evidence type="ECO:0000256" key="2">
    <source>
        <dbReference type="ARBA" id="ARBA00022741"/>
    </source>
</evidence>
<dbReference type="GO" id="GO:0004357">
    <property type="term" value="F:glutamate-cysteine ligase activity"/>
    <property type="evidence" value="ECO:0007669"/>
    <property type="project" value="UniProtKB-EC"/>
</dbReference>
<dbReference type="GO" id="GO:0042398">
    <property type="term" value="P:modified amino acid biosynthetic process"/>
    <property type="evidence" value="ECO:0007669"/>
    <property type="project" value="InterPro"/>
</dbReference>
<comment type="caution">
    <text evidence="7">The sequence shown here is derived from an EMBL/GenBank/DDBJ whole genome shotgun (WGS) entry which is preliminary data.</text>
</comment>
<sequence>MSAHIRGGGRAGSYTQVSDHLPRSGLRFRGPLMRTDGTSASAEHCAGPTLTLGVEEEFVLLDRSDGRPVDRAPAILVLLGGEPRVKAEFLRYQLETVTGVCTDLGQVGEELARSRRLAACAATELDCHLVATGMAPQRGPGQCPVTADPRYLQVVARYGSLAAGPGTCGCHVHVGVPSRELGVRVLARLRPYLATLLALSVNSPVADGRDTGWASSRYLRWTRWPSAVPPRVWRSAAAYDATVRRLILRGDALDERGVYFHARLSPRYPTVEVRIMDVCLTVEDTTLVAGLARALVALAIDDERRGVPVRVISGRRIAAELRAAARHGLVAHAVDPYTGVLVPHHLLADAVLDRLPEPEPIAGLLRCLAFAVRVPTDSARCWPGPTRRSASPSSSPRRPSGESAPSTDRAWRLAPGAHRAGRDGACAAAHLRPPTDSTPRQCR</sequence>
<feature type="compositionally biased region" description="Gly residues" evidence="6">
    <location>
        <begin position="1"/>
        <end position="11"/>
    </location>
</feature>
<protein>
    <recommendedName>
        <fullName evidence="5">Putative glutamate--cysteine ligase 2</fullName>
        <ecNumber evidence="5">6.3.2.2</ecNumber>
    </recommendedName>
    <alternativeName>
        <fullName evidence="5">Gamma-glutamylcysteine synthetase 2</fullName>
        <shortName evidence="5">GCS 2</shortName>
        <shortName evidence="5">Gamma-GCS 2</shortName>
    </alternativeName>
</protein>
<comment type="function">
    <text evidence="5">ATP-dependent carboxylate-amine ligase which exhibits weak glutamate--cysteine ligase activity.</text>
</comment>
<dbReference type="PANTHER" id="PTHR36510">
    <property type="entry name" value="GLUTAMATE--CYSTEINE LIGASE 2-RELATED"/>
    <property type="match status" value="1"/>
</dbReference>
<keyword evidence="1 5" id="KW-0436">Ligase</keyword>
<name>A0A4R4UZK7_9ACTN</name>
<dbReference type="GO" id="GO:0005524">
    <property type="term" value="F:ATP binding"/>
    <property type="evidence" value="ECO:0007669"/>
    <property type="project" value="UniProtKB-KW"/>
</dbReference>
<evidence type="ECO:0000313" key="8">
    <source>
        <dbReference type="Proteomes" id="UP000295258"/>
    </source>
</evidence>
<dbReference type="NCBIfam" id="TIGR02050">
    <property type="entry name" value="gshA_cyan_rel"/>
    <property type="match status" value="1"/>
</dbReference>
<keyword evidence="3 5" id="KW-0067">ATP-binding</keyword>
<evidence type="ECO:0000256" key="6">
    <source>
        <dbReference type="SAM" id="MobiDB-lite"/>
    </source>
</evidence>
<feature type="compositionally biased region" description="Low complexity" evidence="6">
    <location>
        <begin position="383"/>
        <end position="406"/>
    </location>
</feature>
<feature type="region of interest" description="Disordered" evidence="6">
    <location>
        <begin position="381"/>
        <end position="443"/>
    </location>
</feature>
<evidence type="ECO:0000256" key="3">
    <source>
        <dbReference type="ARBA" id="ARBA00022840"/>
    </source>
</evidence>
<dbReference type="HAMAP" id="MF_01609">
    <property type="entry name" value="Glu_cys_ligase_2"/>
    <property type="match status" value="1"/>
</dbReference>
<keyword evidence="8" id="KW-1185">Reference proteome</keyword>
<dbReference type="InterPro" id="IPR006336">
    <property type="entry name" value="GCS2"/>
</dbReference>
<evidence type="ECO:0000256" key="4">
    <source>
        <dbReference type="ARBA" id="ARBA00048819"/>
    </source>
</evidence>
<comment type="similarity">
    <text evidence="5">Belongs to the glutamate--cysteine ligase type 2 family. YbdK subfamily.</text>
</comment>
<dbReference type="EC" id="6.3.2.2" evidence="5"/>
<evidence type="ECO:0000256" key="5">
    <source>
        <dbReference type="HAMAP-Rule" id="MF_01609"/>
    </source>
</evidence>
<dbReference type="Proteomes" id="UP000295258">
    <property type="component" value="Unassembled WGS sequence"/>
</dbReference>
<feature type="region of interest" description="Disordered" evidence="6">
    <location>
        <begin position="1"/>
        <end position="44"/>
    </location>
</feature>
<accession>A0A4R4UZK7</accession>
<proteinExistence type="inferred from homology"/>
<dbReference type="InterPro" id="IPR011793">
    <property type="entry name" value="YbdK"/>
</dbReference>
<dbReference type="AlphaFoldDB" id="A0A4R4UZK7"/>
<keyword evidence="2 5" id="KW-0547">Nucleotide-binding</keyword>
<dbReference type="PANTHER" id="PTHR36510:SF1">
    <property type="entry name" value="GLUTAMATE--CYSTEINE LIGASE 2-RELATED"/>
    <property type="match status" value="1"/>
</dbReference>
<organism evidence="7 8">
    <name type="scientific">Nonomuraea deserti</name>
    <dbReference type="NCBI Taxonomy" id="1848322"/>
    <lineage>
        <taxon>Bacteria</taxon>
        <taxon>Bacillati</taxon>
        <taxon>Actinomycetota</taxon>
        <taxon>Actinomycetes</taxon>
        <taxon>Streptosporangiales</taxon>
        <taxon>Streptosporangiaceae</taxon>
        <taxon>Nonomuraea</taxon>
    </lineage>
</organism>
<gene>
    <name evidence="7" type="ORF">E1292_39355</name>
</gene>
<dbReference type="InterPro" id="IPR014746">
    <property type="entry name" value="Gln_synth/guanido_kin_cat_dom"/>
</dbReference>